<proteinExistence type="predicted"/>
<dbReference type="InterPro" id="IPR029044">
    <property type="entry name" value="Nucleotide-diphossugar_trans"/>
</dbReference>
<name>A0A383F4U5_9ZZZZ</name>
<organism evidence="1">
    <name type="scientific">marine metagenome</name>
    <dbReference type="NCBI Taxonomy" id="408172"/>
    <lineage>
        <taxon>unclassified sequences</taxon>
        <taxon>metagenomes</taxon>
        <taxon>ecological metagenomes</taxon>
    </lineage>
</organism>
<dbReference type="GO" id="GO:0008781">
    <property type="term" value="F:N-acylneuraminate cytidylyltransferase activity"/>
    <property type="evidence" value="ECO:0007669"/>
    <property type="project" value="TreeGrafter"/>
</dbReference>
<accession>A0A383F4U5</accession>
<dbReference type="AlphaFoldDB" id="A0A383F4U5"/>
<dbReference type="SUPFAM" id="SSF53448">
    <property type="entry name" value="Nucleotide-diphospho-sugar transferases"/>
    <property type="match status" value="1"/>
</dbReference>
<gene>
    <name evidence="1" type="ORF">METZ01_LOCUS516855</name>
</gene>
<dbReference type="PANTHER" id="PTHR21485:SF3">
    <property type="entry name" value="N-ACYLNEURAMINATE CYTIDYLYLTRANSFERASE"/>
    <property type="match status" value="1"/>
</dbReference>
<dbReference type="InterPro" id="IPR050793">
    <property type="entry name" value="CMP-NeuNAc_synthase"/>
</dbReference>
<evidence type="ECO:0008006" key="2">
    <source>
        <dbReference type="Google" id="ProtNLM"/>
    </source>
</evidence>
<dbReference type="CDD" id="cd02513">
    <property type="entry name" value="CMP-NeuAc_Synthase"/>
    <property type="match status" value="1"/>
</dbReference>
<sequence length="167" mass="18610">MKILAVIPARKGSKGLRSKNLTLLNGYPLIHYTTKACVNSKLVDKTVVSTDSDRIAAIAKNLGAQVINRPKQLSHGKAPIEPVIQHVLDNLKNKKKYSPDIIVLLQNTSPLRDSKDIDGVLSVLIKGKYDSALSGFPYHTFVWNVEKDSSIIPHSYDPQNRLRRQET</sequence>
<dbReference type="Gene3D" id="3.90.550.10">
    <property type="entry name" value="Spore Coat Polysaccharide Biosynthesis Protein SpsA, Chain A"/>
    <property type="match status" value="1"/>
</dbReference>
<dbReference type="PANTHER" id="PTHR21485">
    <property type="entry name" value="HAD SUPERFAMILY MEMBERS CMAS AND KDSC"/>
    <property type="match status" value="1"/>
</dbReference>
<reference evidence="1" key="1">
    <citation type="submission" date="2018-05" db="EMBL/GenBank/DDBJ databases">
        <authorList>
            <person name="Lanie J.A."/>
            <person name="Ng W.-L."/>
            <person name="Kazmierczak K.M."/>
            <person name="Andrzejewski T.M."/>
            <person name="Davidsen T.M."/>
            <person name="Wayne K.J."/>
            <person name="Tettelin H."/>
            <person name="Glass J.I."/>
            <person name="Rusch D."/>
            <person name="Podicherti R."/>
            <person name="Tsui H.-C.T."/>
            <person name="Winkler M.E."/>
        </authorList>
    </citation>
    <scope>NUCLEOTIDE SEQUENCE</scope>
</reference>
<dbReference type="Pfam" id="PF02348">
    <property type="entry name" value="CTP_transf_3"/>
    <property type="match status" value="1"/>
</dbReference>
<evidence type="ECO:0000313" key="1">
    <source>
        <dbReference type="EMBL" id="SVE64001.1"/>
    </source>
</evidence>
<feature type="non-terminal residue" evidence="1">
    <location>
        <position position="167"/>
    </location>
</feature>
<dbReference type="InterPro" id="IPR003329">
    <property type="entry name" value="Cytidylyl_trans"/>
</dbReference>
<protein>
    <recommendedName>
        <fullName evidence="2">CMP-N-acetylneuraminic acid synthetase</fullName>
    </recommendedName>
</protein>
<dbReference type="EMBL" id="UINC01231461">
    <property type="protein sequence ID" value="SVE64001.1"/>
    <property type="molecule type" value="Genomic_DNA"/>
</dbReference>